<proteinExistence type="inferred from homology"/>
<reference evidence="6 7" key="1">
    <citation type="submission" date="2022-07" db="EMBL/GenBank/DDBJ databases">
        <title>Genome-wide signatures of adaptation to extreme environments.</title>
        <authorList>
            <person name="Cho C.H."/>
            <person name="Yoon H.S."/>
        </authorList>
    </citation>
    <scope>NUCLEOTIDE SEQUENCE [LARGE SCALE GENOMIC DNA]</scope>
    <source>
        <strain evidence="6 7">DBV 063 E5</strain>
    </source>
</reference>
<gene>
    <name evidence="6" type="ORF">CDCA_CDCA04G1411</name>
</gene>
<dbReference type="GO" id="GO:0005737">
    <property type="term" value="C:cytoplasm"/>
    <property type="evidence" value="ECO:0007669"/>
    <property type="project" value="TreeGrafter"/>
</dbReference>
<dbReference type="EMBL" id="JANCYW010000004">
    <property type="protein sequence ID" value="KAK4535386.1"/>
    <property type="molecule type" value="Genomic_DNA"/>
</dbReference>
<evidence type="ECO:0000256" key="4">
    <source>
        <dbReference type="SAM" id="MobiDB-lite"/>
    </source>
</evidence>
<evidence type="ECO:0000313" key="6">
    <source>
        <dbReference type="EMBL" id="KAK4535386.1"/>
    </source>
</evidence>
<keyword evidence="2" id="KW-0819">tRNA processing</keyword>
<dbReference type="InterPro" id="IPR020095">
    <property type="entry name" value="PsdUridine_synth_TruA_C"/>
</dbReference>
<dbReference type="GO" id="GO:0003723">
    <property type="term" value="F:RNA binding"/>
    <property type="evidence" value="ECO:0007669"/>
    <property type="project" value="InterPro"/>
</dbReference>
<protein>
    <recommendedName>
        <fullName evidence="5">Pseudouridine synthase I TruA alpha/beta domain-containing protein</fullName>
    </recommendedName>
</protein>
<dbReference type="PANTHER" id="PTHR11142:SF5">
    <property type="entry name" value="TRNA PSEUDOURIDINE(38_39) SYNTHASE"/>
    <property type="match status" value="1"/>
</dbReference>
<dbReference type="SUPFAM" id="SSF55120">
    <property type="entry name" value="Pseudouridine synthase"/>
    <property type="match status" value="1"/>
</dbReference>
<sequence length="503" mass="55766">MTGHLARMTRPELEAYAAELERRLGGVAVAPRGAPLRRQRPPQREIDFRQYGVRQIALKLSYEGWAFTSGFAAQPGDFAWRTSPHREPRFPSVESALFFALERVRLVPPLEQALEPPPPPPSSSSSESALAVSPNRAFSAEKYGEAWAHRGWRYSRGGRTDKGVSALGQVVSLQVRARDADDSTTGDYDYALLLNKVLPESVRIYAWAPVPTDFSARFSACSREYRYAVPAVFPATAVERMQEAAACMVGRHDFVNFCKYDAENTRGNTERVVLACRVEPHGAAATWPRGLLSITVEAQAFLYHQVRCMVAVLLEVGRGTETVDTVRQLLNADPHAAAVDRKPQYAWAPETPLVLWDVRYGEREPPWRLHANASSETESSRRSVRALRESTAQQWYAHACRTAHSAALLERALQATRAPTEADAQTLGIQLHDYFPCMVPQSRHTPLMQRSVTGLNRQERQRKAQRLLQTAPRSAGNGLATATASPAERRSSSSSSSLPHTGA</sequence>
<dbReference type="InterPro" id="IPR020103">
    <property type="entry name" value="PsdUridine_synth_cat_dom_sf"/>
</dbReference>
<evidence type="ECO:0000313" key="7">
    <source>
        <dbReference type="Proteomes" id="UP001301350"/>
    </source>
</evidence>
<feature type="region of interest" description="Disordered" evidence="4">
    <location>
        <begin position="111"/>
        <end position="131"/>
    </location>
</feature>
<organism evidence="6 7">
    <name type="scientific">Cyanidium caldarium</name>
    <name type="common">Red alga</name>
    <dbReference type="NCBI Taxonomy" id="2771"/>
    <lineage>
        <taxon>Eukaryota</taxon>
        <taxon>Rhodophyta</taxon>
        <taxon>Bangiophyceae</taxon>
        <taxon>Cyanidiales</taxon>
        <taxon>Cyanidiaceae</taxon>
        <taxon>Cyanidium</taxon>
    </lineage>
</organism>
<dbReference type="InterPro" id="IPR001406">
    <property type="entry name" value="PsdUridine_synth_TruA"/>
</dbReference>
<dbReference type="HAMAP" id="MF_00171">
    <property type="entry name" value="TruA"/>
    <property type="match status" value="1"/>
</dbReference>
<dbReference type="GO" id="GO:1990481">
    <property type="term" value="P:mRNA pseudouridine synthesis"/>
    <property type="evidence" value="ECO:0007669"/>
    <property type="project" value="TreeGrafter"/>
</dbReference>
<dbReference type="GO" id="GO:0031119">
    <property type="term" value="P:tRNA pseudouridine synthesis"/>
    <property type="evidence" value="ECO:0007669"/>
    <property type="project" value="TreeGrafter"/>
</dbReference>
<dbReference type="PANTHER" id="PTHR11142">
    <property type="entry name" value="PSEUDOURIDYLATE SYNTHASE"/>
    <property type="match status" value="1"/>
</dbReference>
<comment type="caution">
    <text evidence="6">The sequence shown here is derived from an EMBL/GenBank/DDBJ whole genome shotgun (WGS) entry which is preliminary data.</text>
</comment>
<dbReference type="AlphaFoldDB" id="A0AAV9IT83"/>
<evidence type="ECO:0000259" key="5">
    <source>
        <dbReference type="Pfam" id="PF01416"/>
    </source>
</evidence>
<dbReference type="InterPro" id="IPR020094">
    <property type="entry name" value="TruA/RsuA/RluB/E/F_N"/>
</dbReference>
<dbReference type="Proteomes" id="UP001301350">
    <property type="component" value="Unassembled WGS sequence"/>
</dbReference>
<evidence type="ECO:0000256" key="3">
    <source>
        <dbReference type="ARBA" id="ARBA00023235"/>
    </source>
</evidence>
<dbReference type="InterPro" id="IPR020097">
    <property type="entry name" value="PsdUridine_synth_TruA_a/b_dom"/>
</dbReference>
<feature type="region of interest" description="Disordered" evidence="4">
    <location>
        <begin position="455"/>
        <end position="503"/>
    </location>
</feature>
<keyword evidence="3" id="KW-0413">Isomerase</keyword>
<comment type="similarity">
    <text evidence="1">Belongs to the tRNA pseudouridine synthase TruA family.</text>
</comment>
<dbReference type="GO" id="GO:0005634">
    <property type="term" value="C:nucleus"/>
    <property type="evidence" value="ECO:0007669"/>
    <property type="project" value="TreeGrafter"/>
</dbReference>
<dbReference type="Gene3D" id="3.30.70.580">
    <property type="entry name" value="Pseudouridine synthase I, catalytic domain, N-terminal subdomain"/>
    <property type="match status" value="1"/>
</dbReference>
<feature type="domain" description="Pseudouridine synthase I TruA alpha/beta" evidence="5">
    <location>
        <begin position="244"/>
        <end position="360"/>
    </location>
</feature>
<dbReference type="Pfam" id="PF01416">
    <property type="entry name" value="PseudoU_synth_1"/>
    <property type="match status" value="1"/>
</dbReference>
<name>A0AAV9IT83_CYACA</name>
<keyword evidence="7" id="KW-1185">Reference proteome</keyword>
<evidence type="ECO:0000256" key="2">
    <source>
        <dbReference type="ARBA" id="ARBA00022694"/>
    </source>
</evidence>
<dbReference type="GO" id="GO:0009982">
    <property type="term" value="F:pseudouridine synthase activity"/>
    <property type="evidence" value="ECO:0007669"/>
    <property type="project" value="InterPro"/>
</dbReference>
<dbReference type="Gene3D" id="3.30.70.660">
    <property type="entry name" value="Pseudouridine synthase I, catalytic domain, C-terminal subdomain"/>
    <property type="match status" value="1"/>
</dbReference>
<evidence type="ECO:0000256" key="1">
    <source>
        <dbReference type="ARBA" id="ARBA00009375"/>
    </source>
</evidence>
<accession>A0AAV9IT83</accession>